<evidence type="ECO:0000313" key="10">
    <source>
        <dbReference type="Proteomes" id="UP000011116"/>
    </source>
</evidence>
<dbReference type="InterPro" id="IPR001789">
    <property type="entry name" value="Sig_transdc_resp-reg_receiver"/>
</dbReference>
<dbReference type="NCBIfam" id="TIGR01557">
    <property type="entry name" value="myb_SHAQKYF"/>
    <property type="match status" value="1"/>
</dbReference>
<dbReference type="InterPro" id="IPR006447">
    <property type="entry name" value="Myb_dom_plants"/>
</dbReference>
<feature type="compositionally biased region" description="Polar residues" evidence="7">
    <location>
        <begin position="278"/>
        <end position="287"/>
    </location>
</feature>
<dbReference type="SUPFAM" id="SSF46689">
    <property type="entry name" value="Homeodomain-like"/>
    <property type="match status" value="1"/>
</dbReference>
<dbReference type="EnsemblPlants" id="HORVU.MOREX.r3.6HG0540840.1">
    <property type="protein sequence ID" value="HORVU.MOREX.r3.6HG0540840.1"/>
    <property type="gene ID" value="HORVU.MOREX.r3.6HG0540840"/>
</dbReference>
<dbReference type="GeneID" id="123404775"/>
<feature type="region of interest" description="Disordered" evidence="7">
    <location>
        <begin position="152"/>
        <end position="196"/>
    </location>
</feature>
<evidence type="ECO:0000256" key="1">
    <source>
        <dbReference type="ARBA" id="ARBA00023012"/>
    </source>
</evidence>
<reference evidence="9" key="3">
    <citation type="submission" date="2022-01" db="UniProtKB">
        <authorList>
            <consortium name="EnsemblPlants"/>
        </authorList>
    </citation>
    <scope>IDENTIFICATION</scope>
    <source>
        <strain evidence="9">subsp. vulgare</strain>
    </source>
</reference>
<evidence type="ECO:0000256" key="2">
    <source>
        <dbReference type="ARBA" id="ARBA00023015"/>
    </source>
</evidence>
<feature type="region of interest" description="Disordered" evidence="7">
    <location>
        <begin position="255"/>
        <end position="287"/>
    </location>
</feature>
<dbReference type="InterPro" id="IPR009057">
    <property type="entry name" value="Homeodomain-like_sf"/>
</dbReference>
<organism evidence="9 10">
    <name type="scientific">Hordeum vulgare subsp. vulgare</name>
    <name type="common">Domesticated barley</name>
    <dbReference type="NCBI Taxonomy" id="112509"/>
    <lineage>
        <taxon>Eukaryota</taxon>
        <taxon>Viridiplantae</taxon>
        <taxon>Streptophyta</taxon>
        <taxon>Embryophyta</taxon>
        <taxon>Tracheophyta</taxon>
        <taxon>Spermatophyta</taxon>
        <taxon>Magnoliopsida</taxon>
        <taxon>Liliopsida</taxon>
        <taxon>Poales</taxon>
        <taxon>Poaceae</taxon>
        <taxon>BOP clade</taxon>
        <taxon>Pooideae</taxon>
        <taxon>Triticodae</taxon>
        <taxon>Triticeae</taxon>
        <taxon>Hordeinae</taxon>
        <taxon>Hordeum</taxon>
    </lineage>
</organism>
<evidence type="ECO:0000259" key="8">
    <source>
        <dbReference type="PROSITE" id="PS50110"/>
    </source>
</evidence>
<keyword evidence="10" id="KW-1185">Reference proteome</keyword>
<protein>
    <recommendedName>
        <fullName evidence="8">Response regulatory domain-containing protein</fullName>
    </recommendedName>
</protein>
<dbReference type="SMR" id="A0A8I6Y902"/>
<dbReference type="OrthoDB" id="639421at2759"/>
<dbReference type="GO" id="GO:0009736">
    <property type="term" value="P:cytokinin-activated signaling pathway"/>
    <property type="evidence" value="ECO:0007669"/>
    <property type="project" value="InterPro"/>
</dbReference>
<dbReference type="SMART" id="SM00448">
    <property type="entry name" value="REC"/>
    <property type="match status" value="1"/>
</dbReference>
<name>A0A8I6Y902_HORVV</name>
<dbReference type="AlphaFoldDB" id="A0A8I6Y902"/>
<dbReference type="KEGG" id="hvg:123404775"/>
<dbReference type="Pfam" id="PF00072">
    <property type="entry name" value="Response_reg"/>
    <property type="match status" value="1"/>
</dbReference>
<feature type="domain" description="Response regulatory" evidence="8">
    <location>
        <begin position="22"/>
        <end position="138"/>
    </location>
</feature>
<dbReference type="SUPFAM" id="SSF52172">
    <property type="entry name" value="CheY-like"/>
    <property type="match status" value="1"/>
</dbReference>
<dbReference type="InterPro" id="IPR045279">
    <property type="entry name" value="ARR-like"/>
</dbReference>
<dbReference type="PANTHER" id="PTHR43874:SF207">
    <property type="entry name" value="RESPONSE REGULATORY DOMAIN-CONTAINING PROTEIN"/>
    <property type="match status" value="1"/>
</dbReference>
<keyword evidence="5" id="KW-0539">Nucleus</keyword>
<dbReference type="Gene3D" id="1.10.10.60">
    <property type="entry name" value="Homeodomain-like"/>
    <property type="match status" value="1"/>
</dbReference>
<keyword evidence="1" id="KW-0902">Two-component regulatory system</keyword>
<gene>
    <name evidence="9" type="primary">LOC123404775</name>
</gene>
<dbReference type="RefSeq" id="XP_044954657.1">
    <property type="nucleotide sequence ID" value="XM_045098722.1"/>
</dbReference>
<dbReference type="GO" id="GO:0003677">
    <property type="term" value="F:DNA binding"/>
    <property type="evidence" value="ECO:0007669"/>
    <property type="project" value="UniProtKB-KW"/>
</dbReference>
<evidence type="ECO:0000256" key="6">
    <source>
        <dbReference type="PROSITE-ProRule" id="PRU00169"/>
    </source>
</evidence>
<feature type="compositionally biased region" description="Low complexity" evidence="7">
    <location>
        <begin position="263"/>
        <end position="277"/>
    </location>
</feature>
<reference evidence="9" key="2">
    <citation type="submission" date="2020-10" db="EMBL/GenBank/DDBJ databases">
        <authorList>
            <person name="Scholz U."/>
            <person name="Mascher M."/>
            <person name="Fiebig A."/>
        </authorList>
    </citation>
    <scope>NUCLEOTIDE SEQUENCE [LARGE SCALE GENOMIC DNA]</scope>
    <source>
        <strain evidence="9">cv. Morex</strain>
    </source>
</reference>
<keyword evidence="4" id="KW-0804">Transcription</keyword>
<dbReference type="Gramene" id="HORVU.MOREX.r3.6HG0540840.1">
    <property type="protein sequence ID" value="HORVU.MOREX.r3.6HG0540840.1"/>
    <property type="gene ID" value="HORVU.MOREX.r3.6HG0540840"/>
</dbReference>
<evidence type="ECO:0000313" key="9">
    <source>
        <dbReference type="EnsemblPlants" id="HORVU.MOREX.r3.6HG0540840.1"/>
    </source>
</evidence>
<dbReference type="PANTHER" id="PTHR43874">
    <property type="entry name" value="TWO-COMPONENT RESPONSE REGULATOR"/>
    <property type="match status" value="1"/>
</dbReference>
<evidence type="ECO:0000256" key="4">
    <source>
        <dbReference type="ARBA" id="ARBA00023163"/>
    </source>
</evidence>
<accession>A0A8I6Y902</accession>
<keyword evidence="3" id="KW-0238">DNA-binding</keyword>
<dbReference type="Proteomes" id="UP000011116">
    <property type="component" value="Chromosome 6H"/>
</dbReference>
<evidence type="ECO:0000256" key="5">
    <source>
        <dbReference type="ARBA" id="ARBA00023242"/>
    </source>
</evidence>
<dbReference type="InterPro" id="IPR011006">
    <property type="entry name" value="CheY-like_superfamily"/>
</dbReference>
<comment type="caution">
    <text evidence="6">Lacks conserved residue(s) required for the propagation of feature annotation.</text>
</comment>
<dbReference type="PROSITE" id="PS50110">
    <property type="entry name" value="RESPONSE_REGULATORY"/>
    <property type="match status" value="1"/>
</dbReference>
<dbReference type="Gene3D" id="3.40.50.2300">
    <property type="match status" value="1"/>
</dbReference>
<dbReference type="GO" id="GO:0000160">
    <property type="term" value="P:phosphorelay signal transduction system"/>
    <property type="evidence" value="ECO:0007669"/>
    <property type="project" value="UniProtKB-KW"/>
</dbReference>
<evidence type="ECO:0000256" key="7">
    <source>
        <dbReference type="SAM" id="MobiDB-lite"/>
    </source>
</evidence>
<evidence type="ECO:0000256" key="3">
    <source>
        <dbReference type="ARBA" id="ARBA00023125"/>
    </source>
</evidence>
<sequence length="479" mass="52025">MANDDDQDMAIDEMMVETEGLKVLAVDDDPVYLRTLTQTLRRCGYEVTAKPSPAEALKELEKNPDGFDFVMTAALTRGRGMDGFDLLNRIGERYPVVILFSGEESMETRRRGTQGGACYLAEKPMRDTQIYMIWQHVLRWRRENAAGVVAANANPRPSSEGGHLEDTPRKRGRGVNDSGKGKGASDGGGVQPVTNTTKKKKFEWTSEMHELFVSAVTQLKETGGDTPNNIREFLEVDGIYLTTTQVSSHLQKYRRDCRTGGQSTMPSSRPSHSNSTSKNYLESQESEGTYRLHMRSQGARDINQTSWLSGGASPVNYGILGNGNHTTNLGGGSPYGHGYHHGNGIGNIKGYDHHYGTTNANDYDHHSGYGNNNPYGYPYGNSNNIYGNGNGGRGGVITSGSMVSVSLPSNLAPPVQHGMHGNAFAGHTNAVQPQNLDNVFFNSENTTSETAGTSGGGGVVTDGMIHGLTKEEFENLMKQ</sequence>
<reference evidence="10" key="1">
    <citation type="journal article" date="2012" name="Nature">
        <title>A physical, genetic and functional sequence assembly of the barley genome.</title>
        <authorList>
            <consortium name="The International Barley Genome Sequencing Consortium"/>
            <person name="Mayer K.F."/>
            <person name="Waugh R."/>
            <person name="Brown J.W."/>
            <person name="Schulman A."/>
            <person name="Langridge P."/>
            <person name="Platzer M."/>
            <person name="Fincher G.B."/>
            <person name="Muehlbauer G.J."/>
            <person name="Sato K."/>
            <person name="Close T.J."/>
            <person name="Wise R.P."/>
            <person name="Stein N."/>
        </authorList>
    </citation>
    <scope>NUCLEOTIDE SEQUENCE [LARGE SCALE GENOMIC DNA]</scope>
    <source>
        <strain evidence="10">cv. Morex</strain>
    </source>
</reference>
<proteinExistence type="predicted"/>
<feature type="compositionally biased region" description="Gly residues" evidence="7">
    <location>
        <begin position="181"/>
        <end position="190"/>
    </location>
</feature>
<keyword evidence="2" id="KW-0805">Transcription regulation</keyword>